<evidence type="ECO:0000313" key="4">
    <source>
        <dbReference type="EMBL" id="MCF2651061.1"/>
    </source>
</evidence>
<dbReference type="Pfam" id="PF04041">
    <property type="entry name" value="Glyco_hydro_130"/>
    <property type="match status" value="1"/>
</dbReference>
<reference evidence="4 5" key="1">
    <citation type="submission" date="2020-12" db="EMBL/GenBank/DDBJ databases">
        <title>Whole genome sequences of gut porcine anaerobes.</title>
        <authorList>
            <person name="Kubasova T."/>
            <person name="Jahodarova E."/>
            <person name="Rychlik I."/>
        </authorList>
    </citation>
    <scope>NUCLEOTIDE SEQUENCE [LARGE SCALE GENOMIC DNA]</scope>
    <source>
        <strain evidence="4 5">An867</strain>
    </source>
</reference>
<sequence>MMAKIIGKALPNMPWQDKPQGYDKPVWRYDHNPIIPRDLIPTSNSIFNSAVVPFEGKYAGVFRCDNRGLMMDIFAGFSEDGVNWNINHDPIVFEPAPGCDPCVTRKEYRYDPRVCFIEDRYYITWCNGFHGPTIGVGYTYDFKTFYQLENAYLPYNRNGVLFPRKIGENYAMLSRPSDTGHTPFGDIFYSESPDMTFWGKHRYVFGTSKIAGWQAKKVGPGPTPIETDEGWLMIYHGVLNSCNGFVYRFGVALLDIDKPWIVKERGLFYVFGPEEDYELTGDVPNVTFPCATLTDADTGRITIYYGAADTVTGMAFTTVDELLSYMRKYPHPVD</sequence>
<dbReference type="Proteomes" id="UP001299220">
    <property type="component" value="Unassembled WGS sequence"/>
</dbReference>
<dbReference type="PANTHER" id="PTHR34106:SF1">
    <property type="entry name" value="1,4-BETA-MANNOSYL-N-ACETYLGLUCOSAMINE PHOSPHORYLASE"/>
    <property type="match status" value="1"/>
</dbReference>
<dbReference type="PANTHER" id="PTHR34106">
    <property type="entry name" value="GLYCOSIDASE"/>
    <property type="match status" value="1"/>
</dbReference>
<keyword evidence="5" id="KW-1185">Reference proteome</keyword>
<protein>
    <submittedName>
        <fullName evidence="4">Glycoside hydrolase family 130 protein</fullName>
    </submittedName>
</protein>
<evidence type="ECO:0000256" key="1">
    <source>
        <dbReference type="ARBA" id="ARBA00022676"/>
    </source>
</evidence>
<dbReference type="SUPFAM" id="SSF75005">
    <property type="entry name" value="Arabinanase/levansucrase/invertase"/>
    <property type="match status" value="1"/>
</dbReference>
<evidence type="ECO:0000313" key="5">
    <source>
        <dbReference type="Proteomes" id="UP001299220"/>
    </source>
</evidence>
<evidence type="ECO:0000256" key="2">
    <source>
        <dbReference type="ARBA" id="ARBA00022679"/>
    </source>
</evidence>
<dbReference type="CDD" id="cd08993">
    <property type="entry name" value="GH130"/>
    <property type="match status" value="1"/>
</dbReference>
<keyword evidence="2" id="KW-0808">Transferase</keyword>
<dbReference type="InterPro" id="IPR023296">
    <property type="entry name" value="Glyco_hydro_beta-prop_sf"/>
</dbReference>
<gene>
    <name evidence="4" type="ORF">JQM67_00355</name>
</gene>
<dbReference type="GO" id="GO:0016787">
    <property type="term" value="F:hydrolase activity"/>
    <property type="evidence" value="ECO:0007669"/>
    <property type="project" value="UniProtKB-KW"/>
</dbReference>
<comment type="similarity">
    <text evidence="3">Belongs to the glycosyl hydrolase 130 family.</text>
</comment>
<dbReference type="Gene3D" id="2.115.10.20">
    <property type="entry name" value="Glycosyl hydrolase domain, family 43"/>
    <property type="match status" value="1"/>
</dbReference>
<keyword evidence="4" id="KW-0378">Hydrolase</keyword>
<name>A0ABS9CL36_9FIRM</name>
<accession>A0ABS9CL36</accession>
<dbReference type="EMBL" id="JAFBIT010000001">
    <property type="protein sequence ID" value="MCF2651061.1"/>
    <property type="molecule type" value="Genomic_DNA"/>
</dbReference>
<evidence type="ECO:0000256" key="3">
    <source>
        <dbReference type="ARBA" id="ARBA00024356"/>
    </source>
</evidence>
<comment type="caution">
    <text evidence="4">The sequence shown here is derived from an EMBL/GenBank/DDBJ whole genome shotgun (WGS) entry which is preliminary data.</text>
</comment>
<dbReference type="PIRSF" id="PIRSF016202">
    <property type="entry name" value="PH1107"/>
    <property type="match status" value="1"/>
</dbReference>
<proteinExistence type="inferred from homology"/>
<organism evidence="4 5">
    <name type="scientific">Anaeromassilibacillus senegalensis</name>
    <dbReference type="NCBI Taxonomy" id="1673717"/>
    <lineage>
        <taxon>Bacteria</taxon>
        <taxon>Bacillati</taxon>
        <taxon>Bacillota</taxon>
        <taxon>Clostridia</taxon>
        <taxon>Eubacteriales</taxon>
        <taxon>Acutalibacteraceae</taxon>
        <taxon>Anaeromassilibacillus</taxon>
    </lineage>
</organism>
<keyword evidence="1" id="KW-0328">Glycosyltransferase</keyword>
<dbReference type="InterPro" id="IPR007184">
    <property type="entry name" value="Mannoside_phosphorylase"/>
</dbReference>